<keyword evidence="2" id="KW-1185">Reference proteome</keyword>
<protein>
    <submittedName>
        <fullName evidence="1">Uncharacterized protein</fullName>
    </submittedName>
</protein>
<evidence type="ECO:0000313" key="2">
    <source>
        <dbReference type="Proteomes" id="UP000078200"/>
    </source>
</evidence>
<accession>A0A1A9UFA7</accession>
<organism evidence="1 2">
    <name type="scientific">Glossina austeni</name>
    <name type="common">Savannah tsetse fly</name>
    <dbReference type="NCBI Taxonomy" id="7395"/>
    <lineage>
        <taxon>Eukaryota</taxon>
        <taxon>Metazoa</taxon>
        <taxon>Ecdysozoa</taxon>
        <taxon>Arthropoda</taxon>
        <taxon>Hexapoda</taxon>
        <taxon>Insecta</taxon>
        <taxon>Pterygota</taxon>
        <taxon>Neoptera</taxon>
        <taxon>Endopterygota</taxon>
        <taxon>Diptera</taxon>
        <taxon>Brachycera</taxon>
        <taxon>Muscomorpha</taxon>
        <taxon>Hippoboscoidea</taxon>
        <taxon>Glossinidae</taxon>
        <taxon>Glossina</taxon>
    </lineage>
</organism>
<dbReference type="EnsemblMetazoa" id="GAUT003043-RA">
    <property type="protein sequence ID" value="GAUT003043-PA"/>
    <property type="gene ID" value="GAUT003043"/>
</dbReference>
<dbReference type="Proteomes" id="UP000078200">
    <property type="component" value="Unassembled WGS sequence"/>
</dbReference>
<dbReference type="VEuPathDB" id="VectorBase:GAUT003043"/>
<sequence length="130" mass="14809">MFVCTKNSTSSMVSTGKQFGHVLIIHIYVLKYLIRLAIQQPNYLFAWLPINMTCKKTQQPYQDQGPHSCHLHNGIMKRCTTISSEDNKTTALVTSSSQYEQAMQQFFHVSVLAGKCVLIKPSKRHFTLES</sequence>
<proteinExistence type="predicted"/>
<evidence type="ECO:0000313" key="1">
    <source>
        <dbReference type="EnsemblMetazoa" id="GAUT003043-PA"/>
    </source>
</evidence>
<dbReference type="AlphaFoldDB" id="A0A1A9UFA7"/>
<reference evidence="1" key="1">
    <citation type="submission" date="2020-05" db="UniProtKB">
        <authorList>
            <consortium name="EnsemblMetazoa"/>
        </authorList>
    </citation>
    <scope>IDENTIFICATION</scope>
    <source>
        <strain evidence="1">TTRI</strain>
    </source>
</reference>
<name>A0A1A9UFA7_GLOAU</name>